<dbReference type="Pfam" id="PF00144">
    <property type="entry name" value="Beta-lactamase"/>
    <property type="match status" value="1"/>
</dbReference>
<proteinExistence type="predicted"/>
<dbReference type="InterPro" id="IPR001466">
    <property type="entry name" value="Beta-lactam-related"/>
</dbReference>
<keyword evidence="4" id="KW-1185">Reference proteome</keyword>
<comment type="caution">
    <text evidence="3">The sequence shown here is derived from an EMBL/GenBank/DDBJ whole genome shotgun (WGS) entry which is preliminary data.</text>
</comment>
<dbReference type="SUPFAM" id="SSF56601">
    <property type="entry name" value="beta-lactamase/transpeptidase-like"/>
    <property type="match status" value="1"/>
</dbReference>
<name>A0A401VU44_STREY</name>
<reference evidence="3 4" key="1">
    <citation type="submission" date="2018-11" db="EMBL/GenBank/DDBJ databases">
        <title>Whole genome sequence of Streptomyces paromomycinus NBRC 15454(T).</title>
        <authorList>
            <person name="Komaki H."/>
            <person name="Tamura T."/>
        </authorList>
    </citation>
    <scope>NUCLEOTIDE SEQUENCE [LARGE SCALE GENOMIC DNA]</scope>
    <source>
        <strain evidence="3 4">NBRC 15454</strain>
    </source>
</reference>
<feature type="signal peptide" evidence="1">
    <location>
        <begin position="1"/>
        <end position="23"/>
    </location>
</feature>
<dbReference type="EMBL" id="BHZD01000001">
    <property type="protein sequence ID" value="GCD40600.1"/>
    <property type="molecule type" value="Genomic_DNA"/>
</dbReference>
<dbReference type="Gene3D" id="3.40.710.10">
    <property type="entry name" value="DD-peptidase/beta-lactamase superfamily"/>
    <property type="match status" value="1"/>
</dbReference>
<evidence type="ECO:0000313" key="4">
    <source>
        <dbReference type="Proteomes" id="UP000286746"/>
    </source>
</evidence>
<feature type="chain" id="PRO_5019569293" evidence="1">
    <location>
        <begin position="24"/>
        <end position="383"/>
    </location>
</feature>
<evidence type="ECO:0000259" key="2">
    <source>
        <dbReference type="Pfam" id="PF00144"/>
    </source>
</evidence>
<dbReference type="AlphaFoldDB" id="A0A401VU44"/>
<protein>
    <submittedName>
        <fullName evidence="3">Serine hydrolase</fullName>
    </submittedName>
</protein>
<evidence type="ECO:0000256" key="1">
    <source>
        <dbReference type="SAM" id="SignalP"/>
    </source>
</evidence>
<dbReference type="PANTHER" id="PTHR46825">
    <property type="entry name" value="D-ALANYL-D-ALANINE-CARBOXYPEPTIDASE/ENDOPEPTIDASE AMPH"/>
    <property type="match status" value="1"/>
</dbReference>
<dbReference type="InterPro" id="IPR050491">
    <property type="entry name" value="AmpC-like"/>
</dbReference>
<dbReference type="Proteomes" id="UP000286746">
    <property type="component" value="Unassembled WGS sequence"/>
</dbReference>
<dbReference type="PANTHER" id="PTHR46825:SF7">
    <property type="entry name" value="D-ALANYL-D-ALANINE CARBOXYPEPTIDASE"/>
    <property type="match status" value="1"/>
</dbReference>
<feature type="domain" description="Beta-lactamase-related" evidence="2">
    <location>
        <begin position="46"/>
        <end position="367"/>
    </location>
</feature>
<organism evidence="3 4">
    <name type="scientific">Streptomyces paromomycinus</name>
    <name type="common">Streptomyces rimosus subsp. paromomycinus</name>
    <dbReference type="NCBI Taxonomy" id="92743"/>
    <lineage>
        <taxon>Bacteria</taxon>
        <taxon>Bacillati</taxon>
        <taxon>Actinomycetota</taxon>
        <taxon>Actinomycetes</taxon>
        <taxon>Kitasatosporales</taxon>
        <taxon>Streptomycetaceae</taxon>
        <taxon>Streptomyces</taxon>
    </lineage>
</organism>
<accession>A0A401VU44</accession>
<sequence>MTRPLLASLLATAIGVTALPAHAAPVDGASATGSSGRERILRHLDDLTRSGAVGAQVQVTDANGTWTARAGTARTDGGAPVPREGLFRAGSATKMFTAVVLLQLVGEGKVSLDAPLERYVSKELVPAAGDITVRMLLQHTSGLHDVARDLPQGAELVRTRFRHYDTATSVREAAARPAVFPPGTDYGYSNTNYLVAGLIIERVTGCSYAEEVKRRIITPLRLRGTSVPGDTSSVPGPHAHGYLTLRGTGDRPGRVRQVDVTELNPSMAGPAGEIVSTTRDLDTFLTSLTSGKLLRPAEWTEMNRTVSAGGPGSRYGLGLKQERLSCGRLAVGHTGGIPGYATLAFTTPDRSRRVVLSANLADWPADPSIGNPIDKVLDDAVCG</sequence>
<gene>
    <name evidence="3" type="ORF">GKJPGBOP_00253</name>
</gene>
<dbReference type="RefSeq" id="WP_170251472.1">
    <property type="nucleotide sequence ID" value="NZ_BHZD01000001.1"/>
</dbReference>
<keyword evidence="1" id="KW-0732">Signal</keyword>
<keyword evidence="3" id="KW-0378">Hydrolase</keyword>
<dbReference type="GO" id="GO:0016787">
    <property type="term" value="F:hydrolase activity"/>
    <property type="evidence" value="ECO:0007669"/>
    <property type="project" value="UniProtKB-KW"/>
</dbReference>
<evidence type="ECO:0000313" key="3">
    <source>
        <dbReference type="EMBL" id="GCD40600.1"/>
    </source>
</evidence>
<dbReference type="InterPro" id="IPR012338">
    <property type="entry name" value="Beta-lactam/transpept-like"/>
</dbReference>